<dbReference type="EMBL" id="JAAIJR010000103">
    <property type="protein sequence ID" value="NEX22497.1"/>
    <property type="molecule type" value="Genomic_DNA"/>
</dbReference>
<dbReference type="RefSeq" id="WP_164655589.1">
    <property type="nucleotide sequence ID" value="NZ_JAAIJR010000103.1"/>
</dbReference>
<dbReference type="PANTHER" id="PTHR32234">
    <property type="entry name" value="THIOL:DISULFIDE INTERCHANGE PROTEIN DSBD"/>
    <property type="match status" value="1"/>
</dbReference>
<name>A0A6P1DVX7_9GAMM</name>
<feature type="transmembrane region" description="Helical" evidence="6">
    <location>
        <begin position="435"/>
        <end position="461"/>
    </location>
</feature>
<reference evidence="9 10" key="2">
    <citation type="submission" date="2020-02" db="EMBL/GenBank/DDBJ databases">
        <title>Genome sequences of Thiorhodococcus mannitoliphagus and Thiorhodococcus minor, purple sulfur photosynthetic bacteria in the gammaproteobacterial family, Chromatiaceae.</title>
        <authorList>
            <person name="Aviles F.A."/>
            <person name="Meyer T.E."/>
            <person name="Kyndt J.A."/>
        </authorList>
    </citation>
    <scope>NUCLEOTIDE SEQUENCE [LARGE SCALE GENOMIC DNA]</scope>
    <source>
        <strain evidence="9 10">DSM 18266</strain>
    </source>
</reference>
<dbReference type="AlphaFoldDB" id="A0A6P1DVX7"/>
<accession>A0A6P1DVX7</accession>
<feature type="transmembrane region" description="Helical" evidence="6">
    <location>
        <begin position="393"/>
        <end position="414"/>
    </location>
</feature>
<dbReference type="Pfam" id="PF02683">
    <property type="entry name" value="DsbD_TM"/>
    <property type="match status" value="1"/>
</dbReference>
<feature type="transmembrane region" description="Helical" evidence="6">
    <location>
        <begin position="467"/>
        <end position="497"/>
    </location>
</feature>
<evidence type="ECO:0000313" key="9">
    <source>
        <dbReference type="EMBL" id="NEX22497.1"/>
    </source>
</evidence>
<dbReference type="PANTHER" id="PTHR32234:SF3">
    <property type="entry name" value="SUPPRESSION OF COPPER SENSITIVITY PROTEIN"/>
    <property type="match status" value="1"/>
</dbReference>
<evidence type="ECO:0000256" key="5">
    <source>
        <dbReference type="ARBA" id="ARBA00023136"/>
    </source>
</evidence>
<evidence type="ECO:0000313" key="10">
    <source>
        <dbReference type="Proteomes" id="UP000471640"/>
    </source>
</evidence>
<feature type="transmembrane region" description="Helical" evidence="6">
    <location>
        <begin position="354"/>
        <end position="373"/>
    </location>
</feature>
<dbReference type="Gene3D" id="3.40.30.10">
    <property type="entry name" value="Glutaredoxin"/>
    <property type="match status" value="1"/>
</dbReference>
<evidence type="ECO:0000256" key="4">
    <source>
        <dbReference type="ARBA" id="ARBA00022989"/>
    </source>
</evidence>
<evidence type="ECO:0000256" key="3">
    <source>
        <dbReference type="ARBA" id="ARBA00022748"/>
    </source>
</evidence>
<dbReference type="Pfam" id="PF11412">
    <property type="entry name" value="DsbD_N"/>
    <property type="match status" value="1"/>
</dbReference>
<dbReference type="GO" id="GO:0017004">
    <property type="term" value="P:cytochrome complex assembly"/>
    <property type="evidence" value="ECO:0007669"/>
    <property type="project" value="UniProtKB-KW"/>
</dbReference>
<organism evidence="9 10">
    <name type="scientific">Thiorhodococcus mannitoliphagus</name>
    <dbReference type="NCBI Taxonomy" id="329406"/>
    <lineage>
        <taxon>Bacteria</taxon>
        <taxon>Pseudomonadati</taxon>
        <taxon>Pseudomonadota</taxon>
        <taxon>Gammaproteobacteria</taxon>
        <taxon>Chromatiales</taxon>
        <taxon>Chromatiaceae</taxon>
        <taxon>Thiorhodococcus</taxon>
    </lineage>
</organism>
<comment type="caution">
    <text evidence="9">The sequence shown here is derived from an EMBL/GenBank/DDBJ whole genome shotgun (WGS) entry which is preliminary data.</text>
</comment>
<dbReference type="InterPro" id="IPR036249">
    <property type="entry name" value="Thioredoxin-like_sf"/>
</dbReference>
<feature type="transmembrane region" description="Helical" evidence="6">
    <location>
        <begin position="563"/>
        <end position="582"/>
    </location>
</feature>
<evidence type="ECO:0000259" key="8">
    <source>
        <dbReference type="Pfam" id="PF11412"/>
    </source>
</evidence>
<dbReference type="Pfam" id="PF13899">
    <property type="entry name" value="Thioredoxin_7"/>
    <property type="match status" value="1"/>
</dbReference>
<reference evidence="10" key="1">
    <citation type="journal article" date="2020" name="Microbiol. Resour. Announc.">
        <title>Draft Genome Sequences of Thiorhodococcus mannitoliphagus and Thiorhodococcus minor, Purple Sulfur Photosynthetic Bacteria in the Gammaproteobacterial Family Chromatiaceae.</title>
        <authorList>
            <person name="Aviles F.A."/>
            <person name="Meyer T.E."/>
            <person name="Kyndt J.A."/>
        </authorList>
    </citation>
    <scope>NUCLEOTIDE SEQUENCE [LARGE SCALE GENOMIC DNA]</scope>
    <source>
        <strain evidence="10">DSM 18266</strain>
    </source>
</reference>
<evidence type="ECO:0000256" key="6">
    <source>
        <dbReference type="SAM" id="Phobius"/>
    </source>
</evidence>
<protein>
    <submittedName>
        <fullName evidence="9">Cytochrome C biogenesis protein</fullName>
    </submittedName>
</protein>
<feature type="transmembrane region" description="Helical" evidence="6">
    <location>
        <begin position="311"/>
        <end position="333"/>
    </location>
</feature>
<feature type="transmembrane region" description="Helical" evidence="6">
    <location>
        <begin position="509"/>
        <end position="526"/>
    </location>
</feature>
<proteinExistence type="predicted"/>
<keyword evidence="3" id="KW-0201">Cytochrome c-type biogenesis</keyword>
<feature type="domain" description="Thiol:disulfide interchange protein DsbD N-terminal" evidence="8">
    <location>
        <begin position="55"/>
        <end position="164"/>
    </location>
</feature>
<sequence>MISFPRLSLLAPARCGGALFALLVIWCGALVAAESNEVVTPRTQVSLIADHDSVAPGQSFYIGLRQKLAPHWHTYWRNPGDAGSPPRVRLSLPEGVVAGDIIWPGPERIWTGPLVSYGYEREIVFPILLRIPETLASGDALVVEADADWVVCEKGCIPETGRFRLELPVSARGTPAVGEEAGALERALRRVPTLAPWTTRLRLGDAALELELTAEAGPADVGELVFLPDRWGVIEHSAPQSLQARDGRLVLEVERGPDVDPGDAVSGVIAATDAEGSTRWYAVSGAAEAMEGAGSAPVATAAIPWVSPWRAILFALLGGLILNLMPCVFPVLAIKAASLSGLSGQGLMAVRWSAVFYTAGVLLAFLALALLLLALKAGGAALGWGFQFQAPVFVALMSWLMVAIGLNLAGLYEFGAAVTGAGQGLAQKPGHLGSFFSGLLAVVLATPCSAPFLGTAMGAALAAPAPFALVLFFGMGLGLALPFALLAAFPGVAGWLPRPGLWMVRLREFLAFPMFATGAWLVWVLGKQVGDAGVAIGLGGALLVAFAVWLLGRGRGSSRVQAVARAAALLSVVLALALLPLLQTHQASGESADPQRLQPAEDSQPFSGQLLSELRAAGEPVFVNMTAAWCITCLLNERTSLSDAGVRQAMTAKGVRYLKGDWTHRDAEISAYLASFAREGVPFYAYYPAGGGEAVILPTLLTPDIVLAALEGGGGADKIINCSRGESPCLQ</sequence>
<dbReference type="InterPro" id="IPR028250">
    <property type="entry name" value="DsbDN"/>
</dbReference>
<dbReference type="GO" id="GO:0015035">
    <property type="term" value="F:protein-disulfide reductase activity"/>
    <property type="evidence" value="ECO:0007669"/>
    <property type="project" value="TreeGrafter"/>
</dbReference>
<feature type="domain" description="Cytochrome C biogenesis protein transmembrane" evidence="7">
    <location>
        <begin position="311"/>
        <end position="522"/>
    </location>
</feature>
<keyword evidence="2 6" id="KW-0812">Transmembrane</keyword>
<evidence type="ECO:0000256" key="2">
    <source>
        <dbReference type="ARBA" id="ARBA00022692"/>
    </source>
</evidence>
<dbReference type="InterPro" id="IPR003834">
    <property type="entry name" value="Cyt_c_assmbl_TM_dom"/>
</dbReference>
<gene>
    <name evidence="9" type="ORF">G3480_19660</name>
</gene>
<keyword evidence="10" id="KW-1185">Reference proteome</keyword>
<dbReference type="Proteomes" id="UP000471640">
    <property type="component" value="Unassembled WGS sequence"/>
</dbReference>
<dbReference type="SUPFAM" id="SSF52833">
    <property type="entry name" value="Thioredoxin-like"/>
    <property type="match status" value="1"/>
</dbReference>
<dbReference type="GO" id="GO:0016020">
    <property type="term" value="C:membrane"/>
    <property type="evidence" value="ECO:0007669"/>
    <property type="project" value="UniProtKB-SubCell"/>
</dbReference>
<feature type="transmembrane region" description="Helical" evidence="6">
    <location>
        <begin position="532"/>
        <end position="551"/>
    </location>
</feature>
<dbReference type="CDD" id="cd02953">
    <property type="entry name" value="DsbDgamma"/>
    <property type="match status" value="1"/>
</dbReference>
<keyword evidence="5 6" id="KW-0472">Membrane</keyword>
<dbReference type="GO" id="GO:0045454">
    <property type="term" value="P:cell redox homeostasis"/>
    <property type="evidence" value="ECO:0007669"/>
    <property type="project" value="TreeGrafter"/>
</dbReference>
<dbReference type="InterPro" id="IPR035671">
    <property type="entry name" value="DsbD_gamma"/>
</dbReference>
<keyword evidence="4 6" id="KW-1133">Transmembrane helix</keyword>
<evidence type="ECO:0000259" key="7">
    <source>
        <dbReference type="Pfam" id="PF02683"/>
    </source>
</evidence>
<evidence type="ECO:0000256" key="1">
    <source>
        <dbReference type="ARBA" id="ARBA00004141"/>
    </source>
</evidence>
<comment type="subcellular location">
    <subcellularLocation>
        <location evidence="1">Membrane</location>
        <topology evidence="1">Multi-pass membrane protein</topology>
    </subcellularLocation>
</comment>